<dbReference type="GO" id="GO:0004930">
    <property type="term" value="F:G protein-coupled receptor activity"/>
    <property type="evidence" value="ECO:0007669"/>
    <property type="project" value="UniProtKB-KW"/>
</dbReference>
<dbReference type="AlphaFoldDB" id="A0A9N9RYL4"/>
<evidence type="ECO:0000256" key="10">
    <source>
        <dbReference type="ARBA" id="ARBA00023180"/>
    </source>
</evidence>
<evidence type="ECO:0000256" key="7">
    <source>
        <dbReference type="ARBA" id="ARBA00023136"/>
    </source>
</evidence>
<evidence type="ECO:0000313" key="17">
    <source>
        <dbReference type="Proteomes" id="UP001153620"/>
    </source>
</evidence>
<evidence type="ECO:0000256" key="3">
    <source>
        <dbReference type="ARBA" id="ARBA00022475"/>
    </source>
</evidence>
<evidence type="ECO:0000256" key="14">
    <source>
        <dbReference type="SAM" id="Phobius"/>
    </source>
</evidence>
<name>A0A9N9RYL4_9DIPT</name>
<dbReference type="CDD" id="cd15096">
    <property type="entry name" value="7tmA_AstA_R_insect"/>
    <property type="match status" value="1"/>
</dbReference>
<dbReference type="InterPro" id="IPR017452">
    <property type="entry name" value="GPCR_Rhodpsn_7TM"/>
</dbReference>
<keyword evidence="4 12" id="KW-0812">Transmembrane</keyword>
<feature type="domain" description="G-protein coupled receptors family 1 profile" evidence="15">
    <location>
        <begin position="56"/>
        <end position="313"/>
    </location>
</feature>
<evidence type="ECO:0000256" key="2">
    <source>
        <dbReference type="ARBA" id="ARBA00010663"/>
    </source>
</evidence>
<keyword evidence="5 14" id="KW-1133">Transmembrane helix</keyword>
<dbReference type="PROSITE" id="PS50262">
    <property type="entry name" value="G_PROTEIN_RECEP_F1_2"/>
    <property type="match status" value="1"/>
</dbReference>
<dbReference type="PANTHER" id="PTHR45695:SF23">
    <property type="entry name" value="GALANIN-LIKE G-PROTEIN COUPLED RECEPTOR NPR-9"/>
    <property type="match status" value="1"/>
</dbReference>
<dbReference type="Gene3D" id="1.20.1070.10">
    <property type="entry name" value="Rhodopsin 7-helix transmembrane proteins"/>
    <property type="match status" value="1"/>
</dbReference>
<dbReference type="EMBL" id="OU895878">
    <property type="protein sequence ID" value="CAG9805839.1"/>
    <property type="molecule type" value="Genomic_DNA"/>
</dbReference>
<evidence type="ECO:0000313" key="16">
    <source>
        <dbReference type="EMBL" id="CAG9805839.1"/>
    </source>
</evidence>
<evidence type="ECO:0000256" key="11">
    <source>
        <dbReference type="ARBA" id="ARBA00023224"/>
    </source>
</evidence>
<feature type="transmembrane region" description="Helical" evidence="14">
    <location>
        <begin position="215"/>
        <end position="234"/>
    </location>
</feature>
<keyword evidence="6 12" id="KW-0297">G-protein coupled receptor</keyword>
<keyword evidence="8" id="KW-1015">Disulfide bond</keyword>
<evidence type="ECO:0000256" key="4">
    <source>
        <dbReference type="ARBA" id="ARBA00022692"/>
    </source>
</evidence>
<feature type="transmembrane region" description="Helical" evidence="14">
    <location>
        <begin position="255"/>
        <end position="276"/>
    </location>
</feature>
<dbReference type="PROSITE" id="PS00237">
    <property type="entry name" value="G_PROTEIN_RECEP_F1_1"/>
    <property type="match status" value="1"/>
</dbReference>
<dbReference type="SUPFAM" id="SSF81321">
    <property type="entry name" value="Family A G protein-coupled receptor-like"/>
    <property type="match status" value="1"/>
</dbReference>
<dbReference type="InterPro" id="IPR000405">
    <property type="entry name" value="Galanin_rcpt"/>
</dbReference>
<evidence type="ECO:0000256" key="5">
    <source>
        <dbReference type="ARBA" id="ARBA00022989"/>
    </source>
</evidence>
<dbReference type="GO" id="GO:0005886">
    <property type="term" value="C:plasma membrane"/>
    <property type="evidence" value="ECO:0007669"/>
    <property type="project" value="UniProtKB-SubCell"/>
</dbReference>
<evidence type="ECO:0000256" key="8">
    <source>
        <dbReference type="ARBA" id="ARBA00023157"/>
    </source>
</evidence>
<reference evidence="16" key="2">
    <citation type="submission" date="2022-10" db="EMBL/GenBank/DDBJ databases">
        <authorList>
            <consortium name="ENA_rothamsted_submissions"/>
            <consortium name="culmorum"/>
            <person name="King R."/>
        </authorList>
    </citation>
    <scope>NUCLEOTIDE SEQUENCE</scope>
</reference>
<evidence type="ECO:0000256" key="6">
    <source>
        <dbReference type="ARBA" id="ARBA00023040"/>
    </source>
</evidence>
<keyword evidence="3" id="KW-1003">Cell membrane</keyword>
<keyword evidence="11 12" id="KW-0807">Transducer</keyword>
<dbReference type="Pfam" id="PF00001">
    <property type="entry name" value="7tm_1"/>
    <property type="match status" value="1"/>
</dbReference>
<dbReference type="InterPro" id="IPR000276">
    <property type="entry name" value="GPCR_Rhodpsn"/>
</dbReference>
<dbReference type="Proteomes" id="UP001153620">
    <property type="component" value="Chromosome 2"/>
</dbReference>
<feature type="region of interest" description="Disordered" evidence="13">
    <location>
        <begin position="346"/>
        <end position="367"/>
    </location>
</feature>
<evidence type="ECO:0000256" key="9">
    <source>
        <dbReference type="ARBA" id="ARBA00023170"/>
    </source>
</evidence>
<evidence type="ECO:0000256" key="13">
    <source>
        <dbReference type="SAM" id="MobiDB-lite"/>
    </source>
</evidence>
<evidence type="ECO:0000256" key="1">
    <source>
        <dbReference type="ARBA" id="ARBA00004651"/>
    </source>
</evidence>
<feature type="transmembrane region" description="Helical" evidence="14">
    <location>
        <begin position="77"/>
        <end position="97"/>
    </location>
</feature>
<dbReference type="OrthoDB" id="2132067at2759"/>
<gene>
    <name evidence="16" type="ORF">CHIRRI_LOCUS8707</name>
</gene>
<keyword evidence="10" id="KW-0325">Glycoprotein</keyword>
<proteinExistence type="inferred from homology"/>
<dbReference type="PRINTS" id="PR00237">
    <property type="entry name" value="GPCRRHODOPSN"/>
</dbReference>
<keyword evidence="17" id="KW-1185">Reference proteome</keyword>
<dbReference type="FunFam" id="1.20.1070.10:FF:000255">
    <property type="entry name" value="Allatostatin A receptor"/>
    <property type="match status" value="1"/>
</dbReference>
<sequence length="367" mass="40886">MYPSCANLTDPHEFSICDPTRNETEPEPIFDEDLEKIVSMTVFVLFGIIFVVGLIGNALVVIVVAFNPLMRSTTNILIINLAISDLMFVIMCIPFTASDYILTNWLFGDLWCKCVQYMIVVTCLGSVYTLVLMSLDRFLAVVHPISSMSIRTEKNALIAIILAWILIFTTAIPTAICHGEVSYVHKGENHTACLFLSEQGYRHDLFQISFLLSSYVIPLSLISFLYVGMLSRLWSSGAPGGGKGSKESRKGKKRVTRLVVFVVVAFSICWAPIQIILVLKSLNLYKTNAITVSIQIISHVLAYLNSCLNPFLYAFLSENFRKAFRKVMWCGRQHQSSHYILTAPDTKSTRTRTGGNTGNGAPSVDIL</sequence>
<dbReference type="PANTHER" id="PTHR45695">
    <property type="entry name" value="LEUCOKININ RECEPTOR-RELATED"/>
    <property type="match status" value="1"/>
</dbReference>
<keyword evidence="7 14" id="KW-0472">Membrane</keyword>
<comment type="subcellular location">
    <subcellularLocation>
        <location evidence="1">Cell membrane</location>
        <topology evidence="1">Multi-pass membrane protein</topology>
    </subcellularLocation>
</comment>
<dbReference type="PRINTS" id="PR00663">
    <property type="entry name" value="GALANINR"/>
</dbReference>
<feature type="transmembrane region" description="Helical" evidence="14">
    <location>
        <begin position="156"/>
        <end position="176"/>
    </location>
</feature>
<evidence type="ECO:0000256" key="12">
    <source>
        <dbReference type="RuleBase" id="RU000688"/>
    </source>
</evidence>
<organism evidence="16 17">
    <name type="scientific">Chironomus riparius</name>
    <dbReference type="NCBI Taxonomy" id="315576"/>
    <lineage>
        <taxon>Eukaryota</taxon>
        <taxon>Metazoa</taxon>
        <taxon>Ecdysozoa</taxon>
        <taxon>Arthropoda</taxon>
        <taxon>Hexapoda</taxon>
        <taxon>Insecta</taxon>
        <taxon>Pterygota</taxon>
        <taxon>Neoptera</taxon>
        <taxon>Endopterygota</taxon>
        <taxon>Diptera</taxon>
        <taxon>Nematocera</taxon>
        <taxon>Chironomoidea</taxon>
        <taxon>Chironomidae</taxon>
        <taxon>Chironominae</taxon>
        <taxon>Chironomus</taxon>
    </lineage>
</organism>
<feature type="transmembrane region" description="Helical" evidence="14">
    <location>
        <begin position="296"/>
        <end position="316"/>
    </location>
</feature>
<feature type="transmembrane region" description="Helical" evidence="14">
    <location>
        <begin position="117"/>
        <end position="135"/>
    </location>
</feature>
<protein>
    <recommendedName>
        <fullName evidence="15">G-protein coupled receptors family 1 profile domain-containing protein</fullName>
    </recommendedName>
</protein>
<dbReference type="SMART" id="SM01381">
    <property type="entry name" value="7TM_GPCR_Srsx"/>
    <property type="match status" value="1"/>
</dbReference>
<keyword evidence="9 12" id="KW-0675">Receptor</keyword>
<reference evidence="16" key="1">
    <citation type="submission" date="2022-01" db="EMBL/GenBank/DDBJ databases">
        <authorList>
            <person name="King R."/>
        </authorList>
    </citation>
    <scope>NUCLEOTIDE SEQUENCE</scope>
</reference>
<comment type="similarity">
    <text evidence="2 12">Belongs to the G-protein coupled receptor 1 family.</text>
</comment>
<feature type="transmembrane region" description="Helical" evidence="14">
    <location>
        <begin position="37"/>
        <end position="65"/>
    </location>
</feature>
<evidence type="ECO:0000259" key="15">
    <source>
        <dbReference type="PROSITE" id="PS50262"/>
    </source>
</evidence>
<accession>A0A9N9RYL4</accession>